<evidence type="ECO:0000256" key="8">
    <source>
        <dbReference type="SAM" id="Phobius"/>
    </source>
</evidence>
<dbReference type="PANTHER" id="PTHR33695">
    <property type="entry name" value="LIPOPROTEIN SIGNAL PEPTIDASE"/>
    <property type="match status" value="1"/>
</dbReference>
<evidence type="ECO:0000256" key="1">
    <source>
        <dbReference type="ARBA" id="ARBA00022475"/>
    </source>
</evidence>
<evidence type="ECO:0000256" key="6">
    <source>
        <dbReference type="ARBA" id="ARBA00023136"/>
    </source>
</evidence>
<feature type="transmembrane region" description="Helical" evidence="8">
    <location>
        <begin position="129"/>
        <end position="150"/>
    </location>
</feature>
<evidence type="ECO:0000256" key="4">
    <source>
        <dbReference type="ARBA" id="ARBA00022801"/>
    </source>
</evidence>
<evidence type="ECO:0000256" key="7">
    <source>
        <dbReference type="SAM" id="MobiDB-lite"/>
    </source>
</evidence>
<evidence type="ECO:0000313" key="9">
    <source>
        <dbReference type="EMBL" id="SUZ87598.1"/>
    </source>
</evidence>
<protein>
    <recommendedName>
        <fullName evidence="10">Lipoprotein signal peptidase</fullName>
    </recommendedName>
</protein>
<dbReference type="GO" id="GO:0004190">
    <property type="term" value="F:aspartic-type endopeptidase activity"/>
    <property type="evidence" value="ECO:0007669"/>
    <property type="project" value="InterPro"/>
</dbReference>
<evidence type="ECO:0000256" key="3">
    <source>
        <dbReference type="ARBA" id="ARBA00022692"/>
    </source>
</evidence>
<accession>A0A381R9J1</accession>
<feature type="transmembrane region" description="Helical" evidence="8">
    <location>
        <begin position="91"/>
        <end position="109"/>
    </location>
</feature>
<name>A0A381R9J1_9ZZZZ</name>
<dbReference type="AlphaFoldDB" id="A0A381R9J1"/>
<evidence type="ECO:0008006" key="10">
    <source>
        <dbReference type="Google" id="ProtNLM"/>
    </source>
</evidence>
<evidence type="ECO:0000256" key="2">
    <source>
        <dbReference type="ARBA" id="ARBA00022670"/>
    </source>
</evidence>
<gene>
    <name evidence="9" type="ORF">METZ01_LOCUS40452</name>
</gene>
<reference evidence="9" key="1">
    <citation type="submission" date="2018-05" db="EMBL/GenBank/DDBJ databases">
        <authorList>
            <person name="Lanie J.A."/>
            <person name="Ng W.-L."/>
            <person name="Kazmierczak K.M."/>
            <person name="Andrzejewski T.M."/>
            <person name="Davidsen T.M."/>
            <person name="Wayne K.J."/>
            <person name="Tettelin H."/>
            <person name="Glass J.I."/>
            <person name="Rusch D."/>
            <person name="Podicherti R."/>
            <person name="Tsui H.-C.T."/>
            <person name="Winkler M.E."/>
        </authorList>
    </citation>
    <scope>NUCLEOTIDE SEQUENCE</scope>
</reference>
<feature type="transmembrane region" description="Helical" evidence="8">
    <location>
        <begin position="65"/>
        <end position="84"/>
    </location>
</feature>
<keyword evidence="4" id="KW-0378">Hydrolase</keyword>
<dbReference type="PROSITE" id="PS00855">
    <property type="entry name" value="SPASE_II"/>
    <property type="match status" value="1"/>
</dbReference>
<keyword evidence="3 8" id="KW-0812">Transmembrane</keyword>
<sequence length="194" mass="21162">MRDRTGVLLIAATVLTLDQITKLMVSARIPFQIRIDLIDNFLALTHVRNTGAAFGLLGDAPVAPVRAGLVVVSVLAIGLIWAYARQGWHEPRVMATFGLILGGALGNLIDRLRLHYVVDFIDVHWGRYHWPSFNVADTAITVGAISLFIVMAKQGEVEKDSPMMTEAPPEECDNLSANETSVKKTAAEDMAPLN</sequence>
<dbReference type="Pfam" id="PF01252">
    <property type="entry name" value="Peptidase_A8"/>
    <property type="match status" value="1"/>
</dbReference>
<organism evidence="9">
    <name type="scientific">marine metagenome</name>
    <dbReference type="NCBI Taxonomy" id="408172"/>
    <lineage>
        <taxon>unclassified sequences</taxon>
        <taxon>metagenomes</taxon>
        <taxon>ecological metagenomes</taxon>
    </lineage>
</organism>
<dbReference type="GO" id="GO:0006508">
    <property type="term" value="P:proteolysis"/>
    <property type="evidence" value="ECO:0007669"/>
    <property type="project" value="UniProtKB-KW"/>
</dbReference>
<keyword evidence="5 8" id="KW-1133">Transmembrane helix</keyword>
<feature type="region of interest" description="Disordered" evidence="7">
    <location>
        <begin position="160"/>
        <end position="194"/>
    </location>
</feature>
<dbReference type="EMBL" id="UINC01001732">
    <property type="protein sequence ID" value="SUZ87598.1"/>
    <property type="molecule type" value="Genomic_DNA"/>
</dbReference>
<proteinExistence type="inferred from homology"/>
<keyword evidence="6 8" id="KW-0472">Membrane</keyword>
<dbReference type="HAMAP" id="MF_00161">
    <property type="entry name" value="LspA"/>
    <property type="match status" value="1"/>
</dbReference>
<dbReference type="InterPro" id="IPR001872">
    <property type="entry name" value="Peptidase_A8"/>
</dbReference>
<keyword evidence="1" id="KW-1003">Cell membrane</keyword>
<keyword evidence="2" id="KW-0645">Protease</keyword>
<dbReference type="PANTHER" id="PTHR33695:SF1">
    <property type="entry name" value="LIPOPROTEIN SIGNAL PEPTIDASE"/>
    <property type="match status" value="1"/>
</dbReference>
<evidence type="ECO:0000256" key="5">
    <source>
        <dbReference type="ARBA" id="ARBA00022989"/>
    </source>
</evidence>
<dbReference type="PRINTS" id="PR00781">
    <property type="entry name" value="LIPOSIGPTASE"/>
</dbReference>
<dbReference type="GO" id="GO:0016020">
    <property type="term" value="C:membrane"/>
    <property type="evidence" value="ECO:0007669"/>
    <property type="project" value="InterPro"/>
</dbReference>
<dbReference type="NCBIfam" id="TIGR00077">
    <property type="entry name" value="lspA"/>
    <property type="match status" value="1"/>
</dbReference>